<reference evidence="1 2" key="1">
    <citation type="submission" date="2012-07" db="EMBL/GenBank/DDBJ databases">
        <title>The Genome Sequence of Bergeyella zoohelcum ATCC 43767.</title>
        <authorList>
            <consortium name="The Broad Institute Genome Sequencing Platform"/>
            <person name="Earl A."/>
            <person name="Ward D."/>
            <person name="Feldgarden M."/>
            <person name="Gevers D."/>
            <person name="Huys G."/>
            <person name="Walker B."/>
            <person name="Young S.K."/>
            <person name="Zeng Q."/>
            <person name="Gargeya S."/>
            <person name="Fitzgerald M."/>
            <person name="Haas B."/>
            <person name="Abouelleil A."/>
            <person name="Alvarado L."/>
            <person name="Arachchi H.M."/>
            <person name="Berlin A.M."/>
            <person name="Chapman S.B."/>
            <person name="Goldberg J."/>
            <person name="Griggs A."/>
            <person name="Gujja S."/>
            <person name="Hansen M."/>
            <person name="Howarth C."/>
            <person name="Imamovic A."/>
            <person name="Larimer J."/>
            <person name="McCowen C."/>
            <person name="Montmayeur A."/>
            <person name="Murphy C."/>
            <person name="Neiman D."/>
            <person name="Pearson M."/>
            <person name="Priest M."/>
            <person name="Roberts A."/>
            <person name="Saif S."/>
            <person name="Shea T."/>
            <person name="Sisk P."/>
            <person name="Sykes S."/>
            <person name="Wortman J."/>
            <person name="Nusbaum C."/>
            <person name="Birren B."/>
        </authorList>
    </citation>
    <scope>NUCLEOTIDE SEQUENCE [LARGE SCALE GENOMIC DNA]</scope>
    <source>
        <strain evidence="1 2">ATCC 43767</strain>
    </source>
</reference>
<organism evidence="1 2">
    <name type="scientific">Bergeyella zoohelcum ATCC 43767</name>
    <dbReference type="NCBI Taxonomy" id="883096"/>
    <lineage>
        <taxon>Bacteria</taxon>
        <taxon>Pseudomonadati</taxon>
        <taxon>Bacteroidota</taxon>
        <taxon>Flavobacteriia</taxon>
        <taxon>Flavobacteriales</taxon>
        <taxon>Weeksellaceae</taxon>
        <taxon>Bergeyella</taxon>
    </lineage>
</organism>
<dbReference type="HOGENOM" id="CLU_2520914_0_0_10"/>
<proteinExistence type="predicted"/>
<dbReference type="RefSeq" id="WP_002662956.1">
    <property type="nucleotide sequence ID" value="NZ_JH932293.1"/>
</dbReference>
<sequence>MKIEDRYRELKTADNLMSNHLHNKLSTVLRDIISLVKDTEHEKILKDFYKETEDIPFAKKGSEEFLEISKLSYKVLQYIEENLL</sequence>
<keyword evidence="2" id="KW-1185">Reference proteome</keyword>
<dbReference type="EMBL" id="AGYA01000019">
    <property type="protein sequence ID" value="EKB57528.1"/>
    <property type="molecule type" value="Genomic_DNA"/>
</dbReference>
<dbReference type="AlphaFoldDB" id="K1M519"/>
<dbReference type="Proteomes" id="UP000006085">
    <property type="component" value="Unassembled WGS sequence"/>
</dbReference>
<evidence type="ECO:0000313" key="2">
    <source>
        <dbReference type="Proteomes" id="UP000006085"/>
    </source>
</evidence>
<name>K1M519_9FLAO</name>
<comment type="caution">
    <text evidence="1">The sequence shown here is derived from an EMBL/GenBank/DDBJ whole genome shotgun (WGS) entry which is preliminary data.</text>
</comment>
<dbReference type="STRING" id="883096.HMPREF9699_01014"/>
<accession>K1M519</accession>
<gene>
    <name evidence="1" type="ORF">HMPREF9699_01014</name>
</gene>
<protein>
    <submittedName>
        <fullName evidence="1">Uncharacterized protein</fullName>
    </submittedName>
</protein>
<evidence type="ECO:0000313" key="1">
    <source>
        <dbReference type="EMBL" id="EKB57528.1"/>
    </source>
</evidence>